<proteinExistence type="inferred from homology"/>
<keyword evidence="3 9" id="KW-0349">Heme</keyword>
<dbReference type="GO" id="GO:0005506">
    <property type="term" value="F:iron ion binding"/>
    <property type="evidence" value="ECO:0007669"/>
    <property type="project" value="InterPro"/>
</dbReference>
<sequence>MTRSQRSFPLSEDDPRPLHIRRQGLDPAPELLAAGPLTRVTIGSGADAETHWMATAHAVVRQVMGDHKSFSTRRRWDPRDEIGGKGIFRPRELVGNLMDYDPPEHARLRQKLNPGFTLRKMQRMGPYIEQIVTERLDELEQAGSPADLVGIVADKVPGAVLCELIGVPRDDRATFLQLCHAHLDASRSQKRRAVAGEAFSRYLLAMIARERKEPGEGLIGAVVAEYGDEATDEELRGFCVQVMLAGDDNISGMIGLGALALLRNPGQIAAFQGDEQQAQRAVDELIRYLTVPYSPTPRIAMRDITIAGQAIKKGESVICSLPAANRDPALVPDPGRLDVTRESAPHVAFGHGVHHCLGAALTRLQLRTVFTLLWRRFPELRLADPAQETKFRLTTPAYGLTELMVAW</sequence>
<dbReference type="FunFam" id="1.10.630.10:FF:000018">
    <property type="entry name" value="Cytochrome P450 monooxygenase"/>
    <property type="match status" value="1"/>
</dbReference>
<dbReference type="GO" id="GO:0016705">
    <property type="term" value="F:oxidoreductase activity, acting on paired donors, with incorporation or reduction of molecular oxygen"/>
    <property type="evidence" value="ECO:0007669"/>
    <property type="project" value="InterPro"/>
</dbReference>
<dbReference type="InterPro" id="IPR036396">
    <property type="entry name" value="Cyt_P450_sf"/>
</dbReference>
<comment type="similarity">
    <text evidence="2 9">Belongs to the cytochrome P450 family.</text>
</comment>
<dbReference type="SUPFAM" id="SSF48264">
    <property type="entry name" value="Cytochrome P450"/>
    <property type="match status" value="1"/>
</dbReference>
<keyword evidence="5 9" id="KW-0560">Oxidoreductase</keyword>
<reference evidence="11" key="1">
    <citation type="submission" date="2010-12" db="EMBL/GenBank/DDBJ databases">
        <title>Identification and analysis of the vancomycin biosynthetic gene cluster in Amycolatopsis orientalis HCCB10007.</title>
        <authorList>
            <person name="Huang H."/>
            <person name="Ge M."/>
            <person name="Jiang W."/>
            <person name="Zhu L."/>
            <person name="Ruan L."/>
            <person name="Luo M."/>
            <person name="Yang Y."/>
            <person name="Wei W."/>
            <person name="Yang S."/>
            <person name="Chen D."/>
        </authorList>
    </citation>
    <scope>NUCLEOTIDE SEQUENCE</scope>
    <source>
        <strain evidence="11">HCCB10007</strain>
    </source>
</reference>
<protein>
    <submittedName>
        <fullName evidence="11">p450 monooxygenase</fullName>
    </submittedName>
</protein>
<comment type="function">
    <text evidence="8">Involved in the coupling of aromatic side chains of the heptapeptide of vancomycin.</text>
</comment>
<comment type="pathway">
    <text evidence="1">Antibiotic biosynthesis; vancomycin biosynthesis.</text>
</comment>
<evidence type="ECO:0000256" key="4">
    <source>
        <dbReference type="ARBA" id="ARBA00022723"/>
    </source>
</evidence>
<dbReference type="PRINTS" id="PR00359">
    <property type="entry name" value="BP450"/>
</dbReference>
<organism evidence="11">
    <name type="scientific">Amycolatopsis orientalis</name>
    <name type="common">Nocardia orientalis</name>
    <dbReference type="NCBI Taxonomy" id="31958"/>
    <lineage>
        <taxon>Bacteria</taxon>
        <taxon>Bacillati</taxon>
        <taxon>Actinomycetota</taxon>
        <taxon>Actinomycetes</taxon>
        <taxon>Pseudonocardiales</taxon>
        <taxon>Pseudonocardiaceae</taxon>
        <taxon>Amycolatopsis</taxon>
    </lineage>
</organism>
<evidence type="ECO:0000256" key="7">
    <source>
        <dbReference type="ARBA" id="ARBA00023033"/>
    </source>
</evidence>
<evidence type="ECO:0000256" key="10">
    <source>
        <dbReference type="SAM" id="MobiDB-lite"/>
    </source>
</evidence>
<dbReference type="InterPro" id="IPR001128">
    <property type="entry name" value="Cyt_P450"/>
</dbReference>
<evidence type="ECO:0000313" key="11">
    <source>
        <dbReference type="EMBL" id="AEI58869.1"/>
    </source>
</evidence>
<feature type="region of interest" description="Disordered" evidence="10">
    <location>
        <begin position="1"/>
        <end position="22"/>
    </location>
</feature>
<evidence type="ECO:0000256" key="2">
    <source>
        <dbReference type="ARBA" id="ARBA00010617"/>
    </source>
</evidence>
<name>F8STX7_AMYOR</name>
<dbReference type="Pfam" id="PF00067">
    <property type="entry name" value="p450"/>
    <property type="match status" value="1"/>
</dbReference>
<gene>
    <name evidence="11" type="primary">vcm6</name>
</gene>
<dbReference type="PANTHER" id="PTHR46696">
    <property type="entry name" value="P450, PUTATIVE (EUROFUNG)-RELATED"/>
    <property type="match status" value="1"/>
</dbReference>
<dbReference type="Gene3D" id="1.10.630.10">
    <property type="entry name" value="Cytochrome P450"/>
    <property type="match status" value="1"/>
</dbReference>
<dbReference type="InterPro" id="IPR002397">
    <property type="entry name" value="Cyt_P450_B"/>
</dbReference>
<dbReference type="PANTHER" id="PTHR46696:SF6">
    <property type="entry name" value="P450, PUTATIVE (EUROFUNG)-RELATED"/>
    <property type="match status" value="1"/>
</dbReference>
<evidence type="ECO:0000256" key="5">
    <source>
        <dbReference type="ARBA" id="ARBA00023002"/>
    </source>
</evidence>
<dbReference type="GO" id="GO:0004497">
    <property type="term" value="F:monooxygenase activity"/>
    <property type="evidence" value="ECO:0007669"/>
    <property type="project" value="UniProtKB-KW"/>
</dbReference>
<dbReference type="InterPro" id="IPR017972">
    <property type="entry name" value="Cyt_P450_CS"/>
</dbReference>
<keyword evidence="4 9" id="KW-0479">Metal-binding</keyword>
<keyword evidence="6 9" id="KW-0408">Iron</keyword>
<evidence type="ECO:0000256" key="6">
    <source>
        <dbReference type="ARBA" id="ARBA00023004"/>
    </source>
</evidence>
<dbReference type="EMBL" id="HQ679900">
    <property type="protein sequence ID" value="AEI58869.1"/>
    <property type="molecule type" value="Genomic_DNA"/>
</dbReference>
<accession>F8STX7</accession>
<dbReference type="CDD" id="cd11030">
    <property type="entry name" value="CYP105-like"/>
    <property type="match status" value="1"/>
</dbReference>
<evidence type="ECO:0000256" key="8">
    <source>
        <dbReference type="ARBA" id="ARBA00055433"/>
    </source>
</evidence>
<evidence type="ECO:0000256" key="1">
    <source>
        <dbReference type="ARBA" id="ARBA00004660"/>
    </source>
</evidence>
<evidence type="ECO:0000256" key="3">
    <source>
        <dbReference type="ARBA" id="ARBA00022617"/>
    </source>
</evidence>
<dbReference type="PROSITE" id="PS00086">
    <property type="entry name" value="CYTOCHROME_P450"/>
    <property type="match status" value="1"/>
</dbReference>
<keyword evidence="7 9" id="KW-0503">Monooxygenase</keyword>
<evidence type="ECO:0000256" key="9">
    <source>
        <dbReference type="RuleBase" id="RU000461"/>
    </source>
</evidence>
<dbReference type="GO" id="GO:0020037">
    <property type="term" value="F:heme binding"/>
    <property type="evidence" value="ECO:0007669"/>
    <property type="project" value="InterPro"/>
</dbReference>
<dbReference type="AlphaFoldDB" id="F8STX7"/>